<accession>A0A0P6XCF4</accession>
<evidence type="ECO:0000259" key="4">
    <source>
        <dbReference type="PROSITE" id="PS50198"/>
    </source>
</evidence>
<evidence type="ECO:0000313" key="6">
    <source>
        <dbReference type="Proteomes" id="UP000050501"/>
    </source>
</evidence>
<evidence type="ECO:0000256" key="1">
    <source>
        <dbReference type="PROSITE-ProRule" id="PRU00278"/>
    </source>
</evidence>
<evidence type="ECO:0000313" key="5">
    <source>
        <dbReference type="EMBL" id="KPL80087.1"/>
    </source>
</evidence>
<evidence type="ECO:0000256" key="3">
    <source>
        <dbReference type="SAM" id="Phobius"/>
    </source>
</evidence>
<dbReference type="GO" id="GO:0003755">
    <property type="term" value="F:peptidyl-prolyl cis-trans isomerase activity"/>
    <property type="evidence" value="ECO:0007669"/>
    <property type="project" value="UniProtKB-KW"/>
</dbReference>
<feature type="domain" description="PpiC" evidence="4">
    <location>
        <begin position="297"/>
        <end position="387"/>
    </location>
</feature>
<dbReference type="Gene3D" id="3.10.50.40">
    <property type="match status" value="1"/>
</dbReference>
<dbReference type="SUPFAM" id="SSF109998">
    <property type="entry name" value="Triger factor/SurA peptide-binding domain-like"/>
    <property type="match status" value="1"/>
</dbReference>
<feature type="compositionally biased region" description="Low complexity" evidence="2">
    <location>
        <begin position="222"/>
        <end position="244"/>
    </location>
</feature>
<evidence type="ECO:0000256" key="2">
    <source>
        <dbReference type="SAM" id="MobiDB-lite"/>
    </source>
</evidence>
<dbReference type="AlphaFoldDB" id="A0A0P6XCF4"/>
<gene>
    <name evidence="5" type="ORF">ADN01_12530</name>
</gene>
<keyword evidence="1" id="KW-0413">Isomerase</keyword>
<organism evidence="5 6">
    <name type="scientific">Levilinea saccharolytica</name>
    <dbReference type="NCBI Taxonomy" id="229921"/>
    <lineage>
        <taxon>Bacteria</taxon>
        <taxon>Bacillati</taxon>
        <taxon>Chloroflexota</taxon>
        <taxon>Anaerolineae</taxon>
        <taxon>Anaerolineales</taxon>
        <taxon>Anaerolineaceae</taxon>
        <taxon>Levilinea</taxon>
    </lineage>
</organism>
<dbReference type="PANTHER" id="PTHR47245">
    <property type="entry name" value="PEPTIDYLPROLYL ISOMERASE"/>
    <property type="match status" value="1"/>
</dbReference>
<dbReference type="Proteomes" id="UP000050501">
    <property type="component" value="Unassembled WGS sequence"/>
</dbReference>
<proteinExistence type="predicted"/>
<dbReference type="Pfam" id="PF00639">
    <property type="entry name" value="Rotamase"/>
    <property type="match status" value="1"/>
</dbReference>
<dbReference type="PANTHER" id="PTHR47245:SF2">
    <property type="entry name" value="PEPTIDYL-PROLYL CIS-TRANS ISOMERASE HP_0175-RELATED"/>
    <property type="match status" value="1"/>
</dbReference>
<dbReference type="InterPro" id="IPR000297">
    <property type="entry name" value="PPIase_PpiC"/>
</dbReference>
<dbReference type="RefSeq" id="WP_075071181.1">
    <property type="nucleotide sequence ID" value="NZ_LGCM01000043.1"/>
</dbReference>
<dbReference type="InterPro" id="IPR050245">
    <property type="entry name" value="PrsA_foldase"/>
</dbReference>
<dbReference type="STRING" id="229921.ADN01_12530"/>
<dbReference type="EMBL" id="LGCM01000043">
    <property type="protein sequence ID" value="KPL80087.1"/>
    <property type="molecule type" value="Genomic_DNA"/>
</dbReference>
<keyword evidence="3" id="KW-1133">Transmembrane helix</keyword>
<name>A0A0P6XCF4_9CHLR</name>
<dbReference type="PROSITE" id="PS50198">
    <property type="entry name" value="PPIC_PPIASE_2"/>
    <property type="match status" value="1"/>
</dbReference>
<dbReference type="Gene3D" id="1.10.4030.10">
    <property type="entry name" value="Porin chaperone SurA, peptide-binding domain"/>
    <property type="match status" value="1"/>
</dbReference>
<comment type="caution">
    <text evidence="5">The sequence shown here is derived from an EMBL/GenBank/DDBJ whole genome shotgun (WGS) entry which is preliminary data.</text>
</comment>
<protein>
    <recommendedName>
        <fullName evidence="4">PpiC domain-containing protein</fullName>
    </recommendedName>
</protein>
<dbReference type="Pfam" id="PF13624">
    <property type="entry name" value="SurA_N_3"/>
    <property type="match status" value="1"/>
</dbReference>
<keyword evidence="6" id="KW-1185">Reference proteome</keyword>
<keyword evidence="1" id="KW-0697">Rotamase</keyword>
<keyword evidence="3" id="KW-0472">Membrane</keyword>
<sequence length="444" mass="49231">MSKSTAPKIVNRKHEARAEIERRQRRLLLIGAIVTVAIAILVIVFGVLNVNVFEKMRPVARVGSTNLTVNQFVEEARFYRWQLIGQYQNTYQIYQMFGEDPNFAASFQQNLVQIQTQLDSTSSVGTAVLQKMVEDQLVADKAKEMGISVSADEVEAYLKNGFGFFPDGTPTPTVAPTTAPTSTLSPLQLTLSAPTATAQPTATATLDPAATVEPTAEPSVEAPTPTVDPNATATPVPTAEPTATPYTFEGYQTEVANYIKTLGESNVSETFFREFIRKQILREKVMEAFTADQPAAEEKVWAHHFLVQDETEAKLISERLKSGVEWNVIAAEIAQDTTGEKRMEDLGWFARGAMVKEFEDAAFSLEVGAISDPVKSSFGYHIIQVLGHEDRPLSAAEWMSARQEAFQTWLDEQRASDLVEEFDRWMDYVPVEPTLPAEIRVPLS</sequence>
<feature type="transmembrane region" description="Helical" evidence="3">
    <location>
        <begin position="27"/>
        <end position="48"/>
    </location>
</feature>
<dbReference type="InterPro" id="IPR046357">
    <property type="entry name" value="PPIase_dom_sf"/>
</dbReference>
<keyword evidence="3" id="KW-0812">Transmembrane</keyword>
<reference evidence="5 6" key="1">
    <citation type="submission" date="2015-07" db="EMBL/GenBank/DDBJ databases">
        <title>Genome sequence of Levilinea saccharolytica DSM 16555.</title>
        <authorList>
            <person name="Hemp J."/>
            <person name="Ward L.M."/>
            <person name="Pace L.A."/>
            <person name="Fischer W.W."/>
        </authorList>
    </citation>
    <scope>NUCLEOTIDE SEQUENCE [LARGE SCALE GENOMIC DNA]</scope>
    <source>
        <strain evidence="5 6">KIBI-1</strain>
    </source>
</reference>
<feature type="region of interest" description="Disordered" evidence="2">
    <location>
        <begin position="212"/>
        <end position="244"/>
    </location>
</feature>
<dbReference type="InterPro" id="IPR027304">
    <property type="entry name" value="Trigger_fact/SurA_dom_sf"/>
</dbReference>
<dbReference type="SUPFAM" id="SSF54534">
    <property type="entry name" value="FKBP-like"/>
    <property type="match status" value="1"/>
</dbReference>